<dbReference type="GO" id="GO:1901678">
    <property type="term" value="P:iron coordination entity transport"/>
    <property type="evidence" value="ECO:0007669"/>
    <property type="project" value="UniProtKB-ARBA"/>
</dbReference>
<name>A0A7W3PHE2_9MICO</name>
<evidence type="ECO:0000256" key="2">
    <source>
        <dbReference type="ARBA" id="ARBA00008814"/>
    </source>
</evidence>
<dbReference type="PROSITE" id="PS51257">
    <property type="entry name" value="PROKAR_LIPOPROTEIN"/>
    <property type="match status" value="1"/>
</dbReference>
<reference evidence="8 10" key="2">
    <citation type="submission" date="2020-07" db="EMBL/GenBank/DDBJ databases">
        <title>Sequencing the genomes of 1000 actinobacteria strains.</title>
        <authorList>
            <person name="Klenk H.-P."/>
        </authorList>
    </citation>
    <scope>NUCLEOTIDE SEQUENCE [LARGE SCALE GENOMIC DNA]</scope>
    <source>
        <strain evidence="8 10">DSM 10309</strain>
    </source>
</reference>
<dbReference type="OrthoDB" id="1846031at2"/>
<evidence type="ECO:0000256" key="4">
    <source>
        <dbReference type="ARBA" id="ARBA00022729"/>
    </source>
</evidence>
<dbReference type="InterPro" id="IPR002491">
    <property type="entry name" value="ABC_transptr_periplasmic_BD"/>
</dbReference>
<comment type="similarity">
    <text evidence="2">Belongs to the bacterial solute-binding protein 8 family.</text>
</comment>
<dbReference type="Pfam" id="PF01497">
    <property type="entry name" value="Peripla_BP_2"/>
    <property type="match status" value="1"/>
</dbReference>
<dbReference type="Proteomes" id="UP000522688">
    <property type="component" value="Unassembled WGS sequence"/>
</dbReference>
<dbReference type="AlphaFoldDB" id="A0A7W3PHE2"/>
<keyword evidence="3" id="KW-0813">Transport</keyword>
<comment type="caution">
    <text evidence="8">The sequence shown here is derived from an EMBL/GenBank/DDBJ whole genome shotgun (WGS) entry which is preliminary data.</text>
</comment>
<evidence type="ECO:0000256" key="5">
    <source>
        <dbReference type="SAM" id="SignalP"/>
    </source>
</evidence>
<evidence type="ECO:0000259" key="6">
    <source>
        <dbReference type="PROSITE" id="PS50983"/>
    </source>
</evidence>
<protein>
    <submittedName>
        <fullName evidence="7">ABC transporter substrate-binding protein</fullName>
    </submittedName>
    <submittedName>
        <fullName evidence="8">Iron complex transport system substrate-binding protein</fullName>
    </submittedName>
</protein>
<dbReference type="GO" id="GO:0030288">
    <property type="term" value="C:outer membrane-bounded periplasmic space"/>
    <property type="evidence" value="ECO:0007669"/>
    <property type="project" value="TreeGrafter"/>
</dbReference>
<dbReference type="RefSeq" id="WP_146855821.1">
    <property type="nucleotide sequence ID" value="NZ_BAAAHR010000005.1"/>
</dbReference>
<evidence type="ECO:0000256" key="1">
    <source>
        <dbReference type="ARBA" id="ARBA00004196"/>
    </source>
</evidence>
<comment type="subcellular location">
    <subcellularLocation>
        <location evidence="1">Cell envelope</location>
    </subcellularLocation>
</comment>
<gene>
    <name evidence="8" type="ORF">FB463_000142</name>
    <name evidence="7" type="ORF">FFA01_20770</name>
</gene>
<dbReference type="InterPro" id="IPR051313">
    <property type="entry name" value="Bact_iron-sidero_bind"/>
</dbReference>
<sequence length="334" mass="34831">MRKTLTIASLLAVSTLALAGCSADAGSDSDGDSTGGGSASGAFPVTVETKFGDVTIDEKPQRVVALGWGDAETALALGVQPVGASDWLAFGDENDGVGPWAQGLYDQSPEIIGTLDPSYEAIAALEPDIIFDTKSSGDQERYDRLSSIAPTVGVPEGGDNYLTDFDDQMDLISTALGEEAEGDRLVDENEAAVDAIAADHPEWDDMTITAATKTSEGWGAYIEGAERVDQLEALGFDQNPGIEALTPNAGGFSVSISSEQLDVIDSDVIVAFPIYIDTTEITDDPQWKALSAVKDGHAVVIDGDVSAAYSLGSALSRQYALDALVPLLEDATKS</sequence>
<dbReference type="SUPFAM" id="SSF53807">
    <property type="entry name" value="Helical backbone' metal receptor"/>
    <property type="match status" value="1"/>
</dbReference>
<proteinExistence type="inferred from homology"/>
<evidence type="ECO:0000313" key="9">
    <source>
        <dbReference type="Proteomes" id="UP000321154"/>
    </source>
</evidence>
<dbReference type="Proteomes" id="UP000321154">
    <property type="component" value="Unassembled WGS sequence"/>
</dbReference>
<feature type="signal peptide" evidence="5">
    <location>
        <begin position="1"/>
        <end position="19"/>
    </location>
</feature>
<keyword evidence="4 5" id="KW-0732">Signal</keyword>
<evidence type="ECO:0000256" key="3">
    <source>
        <dbReference type="ARBA" id="ARBA00022448"/>
    </source>
</evidence>
<dbReference type="PROSITE" id="PS50983">
    <property type="entry name" value="FE_B12_PBP"/>
    <property type="match status" value="1"/>
</dbReference>
<evidence type="ECO:0000313" key="8">
    <source>
        <dbReference type="EMBL" id="MBA8811918.1"/>
    </source>
</evidence>
<dbReference type="Gene3D" id="3.40.50.1980">
    <property type="entry name" value="Nitrogenase molybdenum iron protein domain"/>
    <property type="match status" value="2"/>
</dbReference>
<reference evidence="7 9" key="1">
    <citation type="submission" date="2019-07" db="EMBL/GenBank/DDBJ databases">
        <title>Whole genome shotgun sequence of Frigoribacterium faeni NBRC 103066.</title>
        <authorList>
            <person name="Hosoyama A."/>
            <person name="Uohara A."/>
            <person name="Ohji S."/>
            <person name="Ichikawa N."/>
        </authorList>
    </citation>
    <scope>NUCLEOTIDE SEQUENCE [LARGE SCALE GENOMIC DNA]</scope>
    <source>
        <strain evidence="7 9">NBRC 103066</strain>
    </source>
</reference>
<keyword evidence="9" id="KW-1185">Reference proteome</keyword>
<organism evidence="8 10">
    <name type="scientific">Frigoribacterium faeni</name>
    <dbReference type="NCBI Taxonomy" id="145483"/>
    <lineage>
        <taxon>Bacteria</taxon>
        <taxon>Bacillati</taxon>
        <taxon>Actinomycetota</taxon>
        <taxon>Actinomycetes</taxon>
        <taxon>Micrococcales</taxon>
        <taxon>Microbacteriaceae</taxon>
        <taxon>Frigoribacterium</taxon>
    </lineage>
</organism>
<feature type="domain" description="Fe/B12 periplasmic-binding" evidence="6">
    <location>
        <begin position="62"/>
        <end position="332"/>
    </location>
</feature>
<evidence type="ECO:0000313" key="10">
    <source>
        <dbReference type="Proteomes" id="UP000522688"/>
    </source>
</evidence>
<dbReference type="EMBL" id="BJUV01000020">
    <property type="protein sequence ID" value="GEK83768.1"/>
    <property type="molecule type" value="Genomic_DNA"/>
</dbReference>
<feature type="chain" id="PRO_5039412922" evidence="5">
    <location>
        <begin position="20"/>
        <end position="334"/>
    </location>
</feature>
<dbReference type="PANTHER" id="PTHR30532:SF24">
    <property type="entry name" value="FERRIC ENTEROBACTIN-BINDING PERIPLASMIC PROTEIN FEPB"/>
    <property type="match status" value="1"/>
</dbReference>
<accession>A0A7W3PHE2</accession>
<evidence type="ECO:0000313" key="7">
    <source>
        <dbReference type="EMBL" id="GEK83768.1"/>
    </source>
</evidence>
<dbReference type="EMBL" id="JACGWW010000001">
    <property type="protein sequence ID" value="MBA8811918.1"/>
    <property type="molecule type" value="Genomic_DNA"/>
</dbReference>
<dbReference type="CDD" id="cd01146">
    <property type="entry name" value="FhuD"/>
    <property type="match status" value="1"/>
</dbReference>
<dbReference type="PANTHER" id="PTHR30532">
    <property type="entry name" value="IRON III DICITRATE-BINDING PERIPLASMIC PROTEIN"/>
    <property type="match status" value="1"/>
</dbReference>